<dbReference type="SUPFAM" id="SSF51445">
    <property type="entry name" value="(Trans)glycosidases"/>
    <property type="match status" value="1"/>
</dbReference>
<evidence type="ECO:0000256" key="6">
    <source>
        <dbReference type="ARBA" id="ARBA00022679"/>
    </source>
</evidence>
<evidence type="ECO:0000256" key="3">
    <source>
        <dbReference type="ARBA" id="ARBA00012560"/>
    </source>
</evidence>
<comment type="caution">
    <text evidence="11">The sequence shown here is derived from an EMBL/GenBank/DDBJ whole genome shotgun (WGS) entry which is preliminary data.</text>
</comment>
<dbReference type="EMBL" id="JALJRB010000007">
    <property type="protein sequence ID" value="MCJ8500553.1"/>
    <property type="molecule type" value="Genomic_DNA"/>
</dbReference>
<dbReference type="GO" id="GO:0005975">
    <property type="term" value="P:carbohydrate metabolic process"/>
    <property type="evidence" value="ECO:0007669"/>
    <property type="project" value="InterPro"/>
</dbReference>
<dbReference type="PANTHER" id="PTHR32438">
    <property type="entry name" value="4-ALPHA-GLUCANOTRANSFERASE DPE1, CHLOROPLASTIC/AMYLOPLASTIC"/>
    <property type="match status" value="1"/>
</dbReference>
<sequence>MTTIARCAGVVLPIPSLPSRFGIGDLGPAARRFVDFLQAARQRLWQILPLNPIDARGDFSPYDSWSAFAGNTLLISPEDLVKDRFLADRDLNPLPRFDTKQVDYAAAVSFKESLFDIAFKRFQNTTTRGNREAFRRFRRANDGWLDDAARFKVLKDHLDGLPWQQWPATFKRPSPAALRQLDQQFGEALEKEKFLQFLFDRQLRALRRYCLSKGLQLFGDIPIYVNADSADVWGHPDIFQLDRDGRPVSVSGVPPDYFSVTGQLWGHPLFNWQRLQATGYEWWLQRIGHNLERFDWLRIDHFRGLVAFWEVPAHHTSAIDGQWTAAPVDDFLTCLLRRFPLPPIVAEDLGVITADVRETLRRYRIPGMRVALFAFGSDFPRNAYLPHAMDPHCAYFTGTHDTNTVRGWFRHEAKPAEKQRLQRYVGHTITEKSVHWDLIRLVMQSPARMALVPMQDLLGLGRSARTNRPGQARGNWRWRLDQRRLTPHLARRLATMTTTYGRD</sequence>
<keyword evidence="5 10" id="KW-0328">Glycosyltransferase</keyword>
<dbReference type="AlphaFoldDB" id="A0AA41R346"/>
<gene>
    <name evidence="11" type="primary">malQ</name>
    <name evidence="11" type="ORF">MRX98_08210</name>
</gene>
<dbReference type="NCBIfam" id="NF011080">
    <property type="entry name" value="PRK14508.1-3"/>
    <property type="match status" value="1"/>
</dbReference>
<evidence type="ECO:0000256" key="7">
    <source>
        <dbReference type="ARBA" id="ARBA00023277"/>
    </source>
</evidence>
<dbReference type="NCBIfam" id="TIGR00217">
    <property type="entry name" value="malQ"/>
    <property type="match status" value="1"/>
</dbReference>
<dbReference type="RefSeq" id="WP_246905255.1">
    <property type="nucleotide sequence ID" value="NZ_JALJRB010000007.1"/>
</dbReference>
<protein>
    <recommendedName>
        <fullName evidence="4 10">4-alpha-glucanotransferase</fullName>
        <ecNumber evidence="3 10">2.4.1.25</ecNumber>
    </recommendedName>
    <alternativeName>
        <fullName evidence="8 10">Amylomaltase</fullName>
    </alternativeName>
    <alternativeName>
        <fullName evidence="9 10">Disproportionating enzyme</fullName>
    </alternativeName>
</protein>
<dbReference type="EC" id="2.4.1.25" evidence="3 10"/>
<evidence type="ECO:0000313" key="12">
    <source>
        <dbReference type="Proteomes" id="UP001165427"/>
    </source>
</evidence>
<dbReference type="Pfam" id="PF02446">
    <property type="entry name" value="Glyco_hydro_77"/>
    <property type="match status" value="1"/>
</dbReference>
<organism evidence="11 12">
    <name type="scientific">Desulfatitalea alkaliphila</name>
    <dbReference type="NCBI Taxonomy" id="2929485"/>
    <lineage>
        <taxon>Bacteria</taxon>
        <taxon>Pseudomonadati</taxon>
        <taxon>Thermodesulfobacteriota</taxon>
        <taxon>Desulfobacteria</taxon>
        <taxon>Desulfobacterales</taxon>
        <taxon>Desulfosarcinaceae</taxon>
        <taxon>Desulfatitalea</taxon>
    </lineage>
</organism>
<dbReference type="PANTHER" id="PTHR32438:SF5">
    <property type="entry name" value="4-ALPHA-GLUCANOTRANSFERASE DPE1, CHLOROPLASTIC_AMYLOPLASTIC"/>
    <property type="match status" value="1"/>
</dbReference>
<keyword evidence="12" id="KW-1185">Reference proteome</keyword>
<dbReference type="GO" id="GO:0004134">
    <property type="term" value="F:4-alpha-glucanotransferase activity"/>
    <property type="evidence" value="ECO:0007669"/>
    <property type="project" value="UniProtKB-EC"/>
</dbReference>
<keyword evidence="6 10" id="KW-0808">Transferase</keyword>
<dbReference type="Proteomes" id="UP001165427">
    <property type="component" value="Unassembled WGS sequence"/>
</dbReference>
<accession>A0AA41R346</accession>
<dbReference type="Gene3D" id="3.20.20.80">
    <property type="entry name" value="Glycosidases"/>
    <property type="match status" value="1"/>
</dbReference>
<dbReference type="InterPro" id="IPR017853">
    <property type="entry name" value="GH"/>
</dbReference>
<comment type="similarity">
    <text evidence="2 10">Belongs to the disproportionating enzyme family.</text>
</comment>
<evidence type="ECO:0000256" key="10">
    <source>
        <dbReference type="RuleBase" id="RU361207"/>
    </source>
</evidence>
<evidence type="ECO:0000256" key="8">
    <source>
        <dbReference type="ARBA" id="ARBA00031423"/>
    </source>
</evidence>
<evidence type="ECO:0000256" key="9">
    <source>
        <dbReference type="ARBA" id="ARBA00031501"/>
    </source>
</evidence>
<reference evidence="11" key="1">
    <citation type="submission" date="2022-04" db="EMBL/GenBank/DDBJ databases">
        <title>Desulfatitalea alkaliphila sp. nov., a novel anaerobic sulfate-reducing bacterium isolated from terrestrial mud volcano, Taman Peninsula, Russia.</title>
        <authorList>
            <person name="Khomyakova M.A."/>
            <person name="Merkel A.Y."/>
            <person name="Slobodkin A.I."/>
        </authorList>
    </citation>
    <scope>NUCLEOTIDE SEQUENCE</scope>
    <source>
        <strain evidence="11">M08but</strain>
    </source>
</reference>
<evidence type="ECO:0000256" key="4">
    <source>
        <dbReference type="ARBA" id="ARBA00020295"/>
    </source>
</evidence>
<dbReference type="InterPro" id="IPR003385">
    <property type="entry name" value="Glyco_hydro_77"/>
</dbReference>
<comment type="catalytic activity">
    <reaction evidence="1 10">
        <text>Transfers a segment of a (1-&gt;4)-alpha-D-glucan to a new position in an acceptor, which may be glucose or a (1-&gt;4)-alpha-D-glucan.</text>
        <dbReference type="EC" id="2.4.1.25"/>
    </reaction>
</comment>
<name>A0AA41R346_9BACT</name>
<keyword evidence="7 10" id="KW-0119">Carbohydrate metabolism</keyword>
<evidence type="ECO:0000313" key="11">
    <source>
        <dbReference type="EMBL" id="MCJ8500553.1"/>
    </source>
</evidence>
<evidence type="ECO:0000256" key="1">
    <source>
        <dbReference type="ARBA" id="ARBA00000439"/>
    </source>
</evidence>
<evidence type="ECO:0000256" key="2">
    <source>
        <dbReference type="ARBA" id="ARBA00005684"/>
    </source>
</evidence>
<evidence type="ECO:0000256" key="5">
    <source>
        <dbReference type="ARBA" id="ARBA00022676"/>
    </source>
</evidence>
<proteinExistence type="inferred from homology"/>